<comment type="caution">
    <text evidence="8">The sequence shown here is derived from an EMBL/GenBank/DDBJ whole genome shotgun (WGS) entry which is preliminary data.</text>
</comment>
<name>A0A2G8YDB4_TOXGO</name>
<dbReference type="GO" id="GO:0005385">
    <property type="term" value="F:zinc ion transmembrane transporter activity"/>
    <property type="evidence" value="ECO:0007669"/>
    <property type="project" value="TreeGrafter"/>
</dbReference>
<keyword evidence="7" id="KW-0732">Signal</keyword>
<feature type="region of interest" description="Disordered" evidence="5">
    <location>
        <begin position="557"/>
        <end position="630"/>
    </location>
</feature>
<feature type="transmembrane region" description="Helical" evidence="6">
    <location>
        <begin position="960"/>
        <end position="985"/>
    </location>
</feature>
<feature type="compositionally biased region" description="Basic and acidic residues" evidence="5">
    <location>
        <begin position="594"/>
        <end position="604"/>
    </location>
</feature>
<evidence type="ECO:0000313" key="8">
    <source>
        <dbReference type="EMBL" id="PIM05262.1"/>
    </source>
</evidence>
<evidence type="ECO:0000313" key="9">
    <source>
        <dbReference type="Proteomes" id="UP000236343"/>
    </source>
</evidence>
<keyword evidence="2 6" id="KW-0812">Transmembrane</keyword>
<comment type="subcellular location">
    <subcellularLocation>
        <location evidence="1">Membrane</location>
        <topology evidence="1">Multi-pass membrane protein</topology>
    </subcellularLocation>
</comment>
<evidence type="ECO:0000256" key="6">
    <source>
        <dbReference type="SAM" id="Phobius"/>
    </source>
</evidence>
<accession>A0A2G8YDB4</accession>
<feature type="signal peptide" evidence="7">
    <location>
        <begin position="1"/>
        <end position="22"/>
    </location>
</feature>
<dbReference type="GO" id="GO:0016020">
    <property type="term" value="C:membrane"/>
    <property type="evidence" value="ECO:0007669"/>
    <property type="project" value="UniProtKB-SubCell"/>
</dbReference>
<feature type="compositionally biased region" description="Basic and acidic residues" evidence="5">
    <location>
        <begin position="214"/>
        <end position="227"/>
    </location>
</feature>
<dbReference type="PANTHER" id="PTHR11040:SF140">
    <property type="entry name" value="ZRT (ZRT), IRT- (IRT-) LIKE PROTEIN TRANSPORTER"/>
    <property type="match status" value="1"/>
</dbReference>
<feature type="region of interest" description="Disordered" evidence="5">
    <location>
        <begin position="24"/>
        <end position="111"/>
    </location>
</feature>
<organism evidence="8 9">
    <name type="scientific">Toxoplasma gondii COUG</name>
    <dbReference type="NCBI Taxonomy" id="1074873"/>
    <lineage>
        <taxon>Eukaryota</taxon>
        <taxon>Sar</taxon>
        <taxon>Alveolata</taxon>
        <taxon>Apicomplexa</taxon>
        <taxon>Conoidasida</taxon>
        <taxon>Coccidia</taxon>
        <taxon>Eucoccidiorida</taxon>
        <taxon>Eimeriorina</taxon>
        <taxon>Sarcocystidae</taxon>
        <taxon>Toxoplasma</taxon>
    </lineage>
</organism>
<feature type="compositionally biased region" description="Basic and acidic residues" evidence="5">
    <location>
        <begin position="86"/>
        <end position="103"/>
    </location>
</feature>
<dbReference type="EMBL" id="AGQR02000146">
    <property type="protein sequence ID" value="PIM05262.1"/>
    <property type="molecule type" value="Genomic_DNA"/>
</dbReference>
<feature type="compositionally biased region" description="Basic and acidic residues" evidence="5">
    <location>
        <begin position="558"/>
        <end position="584"/>
    </location>
</feature>
<evidence type="ECO:0000256" key="5">
    <source>
        <dbReference type="SAM" id="MobiDB-lite"/>
    </source>
</evidence>
<feature type="transmembrane region" description="Helical" evidence="6">
    <location>
        <begin position="1051"/>
        <end position="1070"/>
    </location>
</feature>
<evidence type="ECO:0000256" key="1">
    <source>
        <dbReference type="ARBA" id="ARBA00004141"/>
    </source>
</evidence>
<dbReference type="AlphaFoldDB" id="A0A2G8YDB4"/>
<feature type="chain" id="PRO_5013856413" evidence="7">
    <location>
        <begin position="23"/>
        <end position="1071"/>
    </location>
</feature>
<evidence type="ECO:0000256" key="4">
    <source>
        <dbReference type="ARBA" id="ARBA00023136"/>
    </source>
</evidence>
<keyword evidence="4 6" id="KW-0472">Membrane</keyword>
<dbReference type="PANTHER" id="PTHR11040">
    <property type="entry name" value="ZINC/IRON TRANSPORTER"/>
    <property type="match status" value="1"/>
</dbReference>
<feature type="compositionally biased region" description="Basic and acidic residues" evidence="5">
    <location>
        <begin position="235"/>
        <end position="266"/>
    </location>
</feature>
<feature type="compositionally biased region" description="Basic and acidic residues" evidence="5">
    <location>
        <begin position="141"/>
        <end position="164"/>
    </location>
</feature>
<reference evidence="8 9" key="1">
    <citation type="journal article" date="2016" name="Nat. Commun.">
        <title>Local admixture of amplified and diversified secreted pathogenesis determinants shapes mosaic Toxoplasma gondii genomes.</title>
        <authorList>
            <person name="Lorenzi H."/>
            <person name="Khan A."/>
            <person name="Behnke M.S."/>
            <person name="Namasivayam S."/>
            <person name="Swapna L.S."/>
            <person name="Hadjithomas M."/>
            <person name="Karamycheva S."/>
            <person name="Pinney D."/>
            <person name="Brunk B.P."/>
            <person name="Ajioka J.W."/>
            <person name="Ajzenberg D."/>
            <person name="Boothroyd J.C."/>
            <person name="Boyle J.P."/>
            <person name="Darde M.L."/>
            <person name="Diaz-Miranda M.A."/>
            <person name="Dubey J.P."/>
            <person name="Fritz H.M."/>
            <person name="Gennari S.M."/>
            <person name="Gregory B.D."/>
            <person name="Kim K."/>
            <person name="Saeij J.P."/>
            <person name="Su C."/>
            <person name="White M.W."/>
            <person name="Zhu X.Q."/>
            <person name="Howe D.K."/>
            <person name="Rosenthal B.M."/>
            <person name="Grigg M.E."/>
            <person name="Parkinson J."/>
            <person name="Liu L."/>
            <person name="Kissinger J.C."/>
            <person name="Roos D.S."/>
            <person name="Sibley L.D."/>
        </authorList>
    </citation>
    <scope>NUCLEOTIDE SEQUENCE [LARGE SCALE GENOMIC DNA]</scope>
    <source>
        <strain evidence="8 9">COUG</strain>
    </source>
</reference>
<evidence type="ECO:0000256" key="3">
    <source>
        <dbReference type="ARBA" id="ARBA00022989"/>
    </source>
</evidence>
<feature type="compositionally biased region" description="Basic and acidic residues" evidence="5">
    <location>
        <begin position="67"/>
        <end position="77"/>
    </location>
</feature>
<evidence type="ECO:0000256" key="2">
    <source>
        <dbReference type="ARBA" id="ARBA00022692"/>
    </source>
</evidence>
<dbReference type="VEuPathDB" id="ToxoDB:TGCOUG_260300"/>
<proteinExistence type="predicted"/>
<protein>
    <submittedName>
        <fullName evidence="8">Metal cation transporter, ZIP family protein</fullName>
    </submittedName>
</protein>
<dbReference type="Pfam" id="PF02535">
    <property type="entry name" value="Zip"/>
    <property type="match status" value="1"/>
</dbReference>
<evidence type="ECO:0000256" key="7">
    <source>
        <dbReference type="SAM" id="SignalP"/>
    </source>
</evidence>
<feature type="region of interest" description="Disordered" evidence="5">
    <location>
        <begin position="141"/>
        <end position="198"/>
    </location>
</feature>
<feature type="region of interest" description="Disordered" evidence="5">
    <location>
        <begin position="214"/>
        <end position="267"/>
    </location>
</feature>
<sequence length="1071" mass="114509">MSFTGGVLLSVGLLHLLPSSQRQIASELSRQKRQAARRRGDEETGVSPRAESQFRVGPPPVSAGQERSADDDGREPQGGETSFPRESGEKKTHGDRDEGDKQAPDAGETTGKAFPYASVCCLLGVLLVMVLEALAEGEHSHEVHSHSHTHEQVRTHLHTEKAELEAEEEDAASRTGTYEPPALTAETPETKRGKPASLCEGADGEAAVSCHLHGQENNRERKAESQRETNSSVCRGEKPGEKHGEKPGEKLGEKLGEKPGEGHPDRTSVSSCCASSCSASSHESLSSSASLCSCFMPAEGDRDTVESFLHPPAAGLPECVVPPPASAPPAFPLSHPCLSQSPPASEAASLCRGPPATSRALGNFFRRSNSCRESRRAATQTTRQRWLNKPSRLRRMYTAGCAVTAAAELSCAASSPCWCEAEKDGEERLAFPCRRELAAESEEVFLPSTQYEDDGAGFAATEDACSCGDRPKKRRGGDGERDAGEARWCCDGDFGPEDGSRSEETSGTRFRQASCCSQACAFAGASCCSQLWRLDGSRSTSLSQRRVCRSAGESFDLEEGRSGSRRDGDVGEGERRRDCGEDAPHSASCSASAEDAKNSRDSRGSGDSCAFHGHWTQHSRQSGGPAVEYSRSADHLVMTRESGTSRFGCLDTHMHATWRDACCRKKLANAKERSREDSPRGAAFLAAASSPSLFGSDDGTVWRASEKRRHRFLKSACERAASPLSLATPLLADATPPALLSSSRLPHCECGLLSPRSDARTYAARGFGESAQRHTHRWKAANNAKRSDGCRPLRLSACAKDADTLCRQGTERVGAAGLTHVGDSDRTNRRGGRMRSRCIYTVRNRCRKLCNRRHRVASSCGRCSSGNEGTRLLPPYGSSNTSATLADELRHEGDKTGAKELLVSGVLMLALSFHSLMEGVTLSTAPRPQLVAFAVLVHKGLESFALGSSLMQAQTHSKTFVWQMLLFALMTPAGVLLGIATTWLTHAGRESAAGTESSVSPSHSLLPGSLASFLPLLPGLLTGVGSGTFLHVSLLECIAPQLMRCRAEGKASLLSVIAAVCLGATLMVFLA</sequence>
<gene>
    <name evidence="8" type="ORF">TGCOUG_260300</name>
</gene>
<dbReference type="InterPro" id="IPR003689">
    <property type="entry name" value="ZIP"/>
</dbReference>
<keyword evidence="3 6" id="KW-1133">Transmembrane helix</keyword>
<dbReference type="Proteomes" id="UP000236343">
    <property type="component" value="Unassembled WGS sequence"/>
</dbReference>